<dbReference type="InterPro" id="IPR051606">
    <property type="entry name" value="Polyketide_Oxido-like"/>
</dbReference>
<sequence>MQIVVLGATGRTGGAAVEHALDRGYGVTAYARNPDAITPRPGLAVVRGAVDDVPAMTAAFAGHDAVVSCLGARVGAGYLWHGTDFQRRSLPRIIDALDAAAVPRFVLLSSLGIGDTARKQSFVPRLFARTLAKRLFDDKLAAERDLPRCAADWTAVYPVTLKPGPADEDRELAPLDEVTAVPGRPVLTFATAAAALIDLVPERGGPRRLVLTARGAWR</sequence>
<dbReference type="InterPro" id="IPR036291">
    <property type="entry name" value="NAD(P)-bd_dom_sf"/>
</dbReference>
<reference evidence="3" key="1">
    <citation type="journal article" date="2019" name="Int. J. Syst. Evol. Microbiol.">
        <title>The Global Catalogue of Microorganisms (GCM) 10K type strain sequencing project: providing services to taxonomists for standard genome sequencing and annotation.</title>
        <authorList>
            <consortium name="The Broad Institute Genomics Platform"/>
            <consortium name="The Broad Institute Genome Sequencing Center for Infectious Disease"/>
            <person name="Wu L."/>
            <person name="Ma J."/>
        </authorList>
    </citation>
    <scope>NUCLEOTIDE SEQUENCE [LARGE SCALE GENOMIC DNA]</scope>
    <source>
        <strain evidence="3">JCM 9687</strain>
    </source>
</reference>
<dbReference type="PANTHER" id="PTHR43355">
    <property type="entry name" value="FLAVIN REDUCTASE (NADPH)"/>
    <property type="match status" value="1"/>
</dbReference>
<dbReference type="EMBL" id="BAAAYK010000038">
    <property type="protein sequence ID" value="GAA3357480.1"/>
    <property type="molecule type" value="Genomic_DNA"/>
</dbReference>
<dbReference type="RefSeq" id="WP_344926506.1">
    <property type="nucleotide sequence ID" value="NZ_BAAAYK010000038.1"/>
</dbReference>
<evidence type="ECO:0000313" key="2">
    <source>
        <dbReference type="EMBL" id="GAA3357480.1"/>
    </source>
</evidence>
<gene>
    <name evidence="2" type="ORF">GCM10020366_25700</name>
</gene>
<accession>A0ABP6RMW0</accession>
<keyword evidence="3" id="KW-1185">Reference proteome</keyword>
<dbReference type="SUPFAM" id="SSF51735">
    <property type="entry name" value="NAD(P)-binding Rossmann-fold domains"/>
    <property type="match status" value="1"/>
</dbReference>
<dbReference type="Proteomes" id="UP001500483">
    <property type="component" value="Unassembled WGS sequence"/>
</dbReference>
<proteinExistence type="predicted"/>
<organism evidence="2 3">
    <name type="scientific">Saccharopolyspora gregorii</name>
    <dbReference type="NCBI Taxonomy" id="33914"/>
    <lineage>
        <taxon>Bacteria</taxon>
        <taxon>Bacillati</taxon>
        <taxon>Actinomycetota</taxon>
        <taxon>Actinomycetes</taxon>
        <taxon>Pseudonocardiales</taxon>
        <taxon>Pseudonocardiaceae</taxon>
        <taxon>Saccharopolyspora</taxon>
    </lineage>
</organism>
<dbReference type="InterPro" id="IPR016040">
    <property type="entry name" value="NAD(P)-bd_dom"/>
</dbReference>
<dbReference type="PANTHER" id="PTHR43355:SF2">
    <property type="entry name" value="FLAVIN REDUCTASE (NADPH)"/>
    <property type="match status" value="1"/>
</dbReference>
<feature type="domain" description="NAD(P)-binding" evidence="1">
    <location>
        <begin position="7"/>
        <end position="176"/>
    </location>
</feature>
<dbReference type="Pfam" id="PF13460">
    <property type="entry name" value="NAD_binding_10"/>
    <property type="match status" value="1"/>
</dbReference>
<evidence type="ECO:0000313" key="3">
    <source>
        <dbReference type="Proteomes" id="UP001500483"/>
    </source>
</evidence>
<dbReference type="Gene3D" id="3.40.50.720">
    <property type="entry name" value="NAD(P)-binding Rossmann-like Domain"/>
    <property type="match status" value="1"/>
</dbReference>
<name>A0ABP6RMW0_9PSEU</name>
<comment type="caution">
    <text evidence="2">The sequence shown here is derived from an EMBL/GenBank/DDBJ whole genome shotgun (WGS) entry which is preliminary data.</text>
</comment>
<evidence type="ECO:0000259" key="1">
    <source>
        <dbReference type="Pfam" id="PF13460"/>
    </source>
</evidence>
<protein>
    <recommendedName>
        <fullName evidence="1">NAD(P)-binding domain-containing protein</fullName>
    </recommendedName>
</protein>